<keyword evidence="15" id="KW-1185">Reference proteome</keyword>
<comment type="similarity">
    <text evidence="3 12">Belongs to the cysteine synthase/cystathionine beta-synthase family.</text>
</comment>
<dbReference type="GO" id="GO:0004124">
    <property type="term" value="F:cysteine synthase activity"/>
    <property type="evidence" value="ECO:0007669"/>
    <property type="project" value="UniProtKB-UniRule"/>
</dbReference>
<dbReference type="AlphaFoldDB" id="A0A1L8CUV7"/>
<feature type="domain" description="Tryptophan synthase beta chain-like PALP" evidence="13">
    <location>
        <begin position="7"/>
        <end position="294"/>
    </location>
</feature>
<evidence type="ECO:0000256" key="11">
    <source>
        <dbReference type="PIRSR" id="PIRSR605856-51"/>
    </source>
</evidence>
<gene>
    <name evidence="14" type="ORF">cpu_12450</name>
</gene>
<feature type="binding site" evidence="10">
    <location>
        <position position="74"/>
    </location>
    <ligand>
        <name>pyridoxal 5'-phosphate</name>
        <dbReference type="ChEBI" id="CHEBI:597326"/>
    </ligand>
</feature>
<dbReference type="Gene3D" id="3.40.50.1100">
    <property type="match status" value="2"/>
</dbReference>
<feature type="modified residue" description="N6-(pyridoxal phosphate)lysine" evidence="11">
    <location>
        <position position="44"/>
    </location>
</feature>
<evidence type="ECO:0000256" key="9">
    <source>
        <dbReference type="ARBA" id="ARBA00047931"/>
    </source>
</evidence>
<keyword evidence="6 12" id="KW-0808">Transferase</keyword>
<dbReference type="GO" id="GO:0006535">
    <property type="term" value="P:cysteine biosynthetic process from serine"/>
    <property type="evidence" value="ECO:0007669"/>
    <property type="project" value="UniProtKB-UniRule"/>
</dbReference>
<proteinExistence type="inferred from homology"/>
<dbReference type="Pfam" id="PF00291">
    <property type="entry name" value="PALP"/>
    <property type="match status" value="1"/>
</dbReference>
<evidence type="ECO:0000256" key="8">
    <source>
        <dbReference type="ARBA" id="ARBA00023192"/>
    </source>
</evidence>
<reference evidence="15" key="1">
    <citation type="submission" date="2016-12" db="EMBL/GenBank/DDBJ databases">
        <title>Draft Genome Sequences od Carboxydothermus pertinax and islandicus, Hydrogenogenic Carboxydotrophic Bacteria.</title>
        <authorList>
            <person name="Fukuyama Y."/>
            <person name="Ohmae K."/>
            <person name="Yoneda Y."/>
            <person name="Yoshida T."/>
            <person name="Sako Y."/>
        </authorList>
    </citation>
    <scope>NUCLEOTIDE SEQUENCE [LARGE SCALE GENOMIC DNA]</scope>
    <source>
        <strain evidence="15">Ug1</strain>
    </source>
</reference>
<dbReference type="STRING" id="870242.cpu_12450"/>
<evidence type="ECO:0000313" key="15">
    <source>
        <dbReference type="Proteomes" id="UP000187485"/>
    </source>
</evidence>
<evidence type="ECO:0000256" key="6">
    <source>
        <dbReference type="ARBA" id="ARBA00022679"/>
    </source>
</evidence>
<evidence type="ECO:0000256" key="3">
    <source>
        <dbReference type="ARBA" id="ARBA00007103"/>
    </source>
</evidence>
<dbReference type="PROSITE" id="PS00901">
    <property type="entry name" value="CYS_SYNTHASE"/>
    <property type="match status" value="1"/>
</dbReference>
<evidence type="ECO:0000313" key="14">
    <source>
        <dbReference type="EMBL" id="GAV22735.1"/>
    </source>
</evidence>
<dbReference type="Proteomes" id="UP000187485">
    <property type="component" value="Unassembled WGS sequence"/>
</dbReference>
<dbReference type="InterPro" id="IPR001216">
    <property type="entry name" value="P-phosphate_BS"/>
</dbReference>
<evidence type="ECO:0000256" key="5">
    <source>
        <dbReference type="ARBA" id="ARBA00022605"/>
    </source>
</evidence>
<comment type="caution">
    <text evidence="14">The sequence shown here is derived from an EMBL/GenBank/DDBJ whole genome shotgun (WGS) entry which is preliminary data.</text>
</comment>
<dbReference type="FunFam" id="3.40.50.1100:FF:000067">
    <property type="entry name" value="Cysteine synthase"/>
    <property type="match status" value="1"/>
</dbReference>
<evidence type="ECO:0000256" key="1">
    <source>
        <dbReference type="ARBA" id="ARBA00001933"/>
    </source>
</evidence>
<evidence type="ECO:0000256" key="10">
    <source>
        <dbReference type="PIRSR" id="PIRSR605856-50"/>
    </source>
</evidence>
<comment type="cofactor">
    <cofactor evidence="1 10 12">
        <name>pyridoxal 5'-phosphate</name>
        <dbReference type="ChEBI" id="CHEBI:597326"/>
    </cofactor>
</comment>
<evidence type="ECO:0000259" key="13">
    <source>
        <dbReference type="Pfam" id="PF00291"/>
    </source>
</evidence>
<protein>
    <recommendedName>
        <fullName evidence="4 12">Cysteine synthase</fullName>
        <ecNumber evidence="4 12">2.5.1.47</ecNumber>
    </recommendedName>
</protein>
<dbReference type="NCBIfam" id="TIGR01139">
    <property type="entry name" value="cysK"/>
    <property type="match status" value="1"/>
</dbReference>
<evidence type="ECO:0000256" key="7">
    <source>
        <dbReference type="ARBA" id="ARBA00022898"/>
    </source>
</evidence>
<dbReference type="InterPro" id="IPR005859">
    <property type="entry name" value="CysK"/>
</dbReference>
<dbReference type="InterPro" id="IPR005856">
    <property type="entry name" value="Cys_synth"/>
</dbReference>
<keyword evidence="7 10" id="KW-0663">Pyridoxal phosphate</keyword>
<evidence type="ECO:0000256" key="4">
    <source>
        <dbReference type="ARBA" id="ARBA00012681"/>
    </source>
</evidence>
<dbReference type="UniPathway" id="UPA00136">
    <property type="reaction ID" value="UER00200"/>
</dbReference>
<keyword evidence="5 12" id="KW-0028">Amino-acid biosynthesis</keyword>
<accession>A0A1L8CUV7</accession>
<feature type="binding site" evidence="10">
    <location>
        <position position="266"/>
    </location>
    <ligand>
        <name>pyridoxal 5'-phosphate</name>
        <dbReference type="ChEBI" id="CHEBI:597326"/>
    </ligand>
</feature>
<dbReference type="OrthoDB" id="9808024at2"/>
<dbReference type="SUPFAM" id="SSF53686">
    <property type="entry name" value="Tryptophan synthase beta subunit-like PLP-dependent enzymes"/>
    <property type="match status" value="1"/>
</dbReference>
<dbReference type="EMBL" id="BDJK01000018">
    <property type="protein sequence ID" value="GAV22735.1"/>
    <property type="molecule type" value="Genomic_DNA"/>
</dbReference>
<dbReference type="EC" id="2.5.1.47" evidence="4 12"/>
<evidence type="ECO:0000256" key="12">
    <source>
        <dbReference type="RuleBase" id="RU003985"/>
    </source>
</evidence>
<dbReference type="CDD" id="cd01561">
    <property type="entry name" value="CBS_like"/>
    <property type="match status" value="1"/>
</dbReference>
<dbReference type="RefSeq" id="WP_075859204.1">
    <property type="nucleotide sequence ID" value="NZ_BDJK01000018.1"/>
</dbReference>
<keyword evidence="8 12" id="KW-0198">Cysteine biosynthesis</keyword>
<dbReference type="InterPro" id="IPR001926">
    <property type="entry name" value="TrpB-like_PALP"/>
</dbReference>
<dbReference type="GO" id="GO:0005737">
    <property type="term" value="C:cytoplasm"/>
    <property type="evidence" value="ECO:0007669"/>
    <property type="project" value="UniProtKB-ARBA"/>
</dbReference>
<evidence type="ECO:0000256" key="2">
    <source>
        <dbReference type="ARBA" id="ARBA00004962"/>
    </source>
</evidence>
<feature type="binding site" evidence="10">
    <location>
        <begin position="178"/>
        <end position="182"/>
    </location>
    <ligand>
        <name>pyridoxal 5'-phosphate</name>
        <dbReference type="ChEBI" id="CHEBI:597326"/>
    </ligand>
</feature>
<dbReference type="InterPro" id="IPR050214">
    <property type="entry name" value="Cys_Synth/Cystath_Beta-Synth"/>
</dbReference>
<dbReference type="NCBIfam" id="TIGR01136">
    <property type="entry name" value="cysKM"/>
    <property type="match status" value="1"/>
</dbReference>
<comment type="catalytic activity">
    <reaction evidence="9 12">
        <text>O-acetyl-L-serine + hydrogen sulfide = L-cysteine + acetate</text>
        <dbReference type="Rhea" id="RHEA:14829"/>
        <dbReference type="ChEBI" id="CHEBI:29919"/>
        <dbReference type="ChEBI" id="CHEBI:30089"/>
        <dbReference type="ChEBI" id="CHEBI:35235"/>
        <dbReference type="ChEBI" id="CHEBI:58340"/>
        <dbReference type="EC" id="2.5.1.47"/>
    </reaction>
</comment>
<name>A0A1L8CUV7_9THEO</name>
<dbReference type="InterPro" id="IPR036052">
    <property type="entry name" value="TrpB-like_PALP_sf"/>
</dbReference>
<organism evidence="14 15">
    <name type="scientific">Carboxydothermus pertinax</name>
    <dbReference type="NCBI Taxonomy" id="870242"/>
    <lineage>
        <taxon>Bacteria</taxon>
        <taxon>Bacillati</taxon>
        <taxon>Bacillota</taxon>
        <taxon>Clostridia</taxon>
        <taxon>Thermoanaerobacterales</taxon>
        <taxon>Thermoanaerobacteraceae</taxon>
        <taxon>Carboxydothermus</taxon>
    </lineage>
</organism>
<comment type="pathway">
    <text evidence="2">Amino-acid biosynthesis; L-cysteine biosynthesis; L-cysteine from L-serine: step 2/2.</text>
</comment>
<dbReference type="PANTHER" id="PTHR10314">
    <property type="entry name" value="CYSTATHIONINE BETA-SYNTHASE"/>
    <property type="match status" value="1"/>
</dbReference>
<sequence length="306" mass="32737">MRIYQDITELIGKTPLLKLKRVSKDAKATVVAKLEYFNPGGSVKDRIAYNMIKAAEEKGLLDKDTVIIEPTSGNTGIGLAMVAAARGYRLIITMPETMSVERRMLLKAYGAEIVLTPGELGMTGAVNKALELAKEYPKSFIPQQFENPANPEIHRQTTALEIWEDTDGKVDIVVGGVGTGGTITGVGEVLKAKKPEVKIIAVEPAASPVLSGGKPGPHKIQGIGAGFIPKVLNLDVIDEIIRVENEDAFATAKELAREEGVLVGISSGAALWAALEVAKRPENEGKLIVVVLPDTGERYLSTPLFS</sequence>